<keyword evidence="3" id="KW-1185">Reference proteome</keyword>
<dbReference type="InterPro" id="IPR006121">
    <property type="entry name" value="HMA_dom"/>
</dbReference>
<evidence type="ECO:0000313" key="3">
    <source>
        <dbReference type="Proteomes" id="UP000198611"/>
    </source>
</evidence>
<dbReference type="PROSITE" id="PS50846">
    <property type="entry name" value="HMA_2"/>
    <property type="match status" value="1"/>
</dbReference>
<dbReference type="CDD" id="cd00371">
    <property type="entry name" value="HMA"/>
    <property type="match status" value="1"/>
</dbReference>
<gene>
    <name evidence="2" type="ORF">SAMN05660831_01305</name>
</gene>
<dbReference type="Pfam" id="PF00403">
    <property type="entry name" value="HMA"/>
    <property type="match status" value="1"/>
</dbReference>
<evidence type="ECO:0000313" key="2">
    <source>
        <dbReference type="EMBL" id="SFD25765.1"/>
    </source>
</evidence>
<protein>
    <submittedName>
        <fullName evidence="2">Copper chaperone CopZ</fullName>
    </submittedName>
</protein>
<name>A0A1I1QUQ5_9GAMM</name>
<dbReference type="Gene3D" id="3.30.70.100">
    <property type="match status" value="1"/>
</dbReference>
<dbReference type="SUPFAM" id="SSF55008">
    <property type="entry name" value="HMA, heavy metal-associated domain"/>
    <property type="match status" value="1"/>
</dbReference>
<dbReference type="STRING" id="1123397.SAMN05660831_01305"/>
<organism evidence="2 3">
    <name type="scientific">Thiohalospira halophila DSM 15071</name>
    <dbReference type="NCBI Taxonomy" id="1123397"/>
    <lineage>
        <taxon>Bacteria</taxon>
        <taxon>Pseudomonadati</taxon>
        <taxon>Pseudomonadota</taxon>
        <taxon>Gammaproteobacteria</taxon>
        <taxon>Thiohalospirales</taxon>
        <taxon>Thiohalospiraceae</taxon>
        <taxon>Thiohalospira</taxon>
    </lineage>
</organism>
<dbReference type="InterPro" id="IPR036163">
    <property type="entry name" value="HMA_dom_sf"/>
</dbReference>
<dbReference type="Proteomes" id="UP000198611">
    <property type="component" value="Unassembled WGS sequence"/>
</dbReference>
<proteinExistence type="predicted"/>
<accession>A0A1I1QUQ5</accession>
<dbReference type="AlphaFoldDB" id="A0A1I1QUQ5"/>
<feature type="domain" description="HMA" evidence="1">
    <location>
        <begin position="1"/>
        <end position="65"/>
    </location>
</feature>
<dbReference type="OrthoDB" id="9814359at2"/>
<sequence length="66" mass="6856">MSERFEVDNVKCGGCAAAIRDGLAEVAGVESVEVDIASGQVEVAGSDLDRGELATRLASLGYPERD</sequence>
<evidence type="ECO:0000259" key="1">
    <source>
        <dbReference type="PROSITE" id="PS50846"/>
    </source>
</evidence>
<reference evidence="2 3" key="1">
    <citation type="submission" date="2016-10" db="EMBL/GenBank/DDBJ databases">
        <authorList>
            <person name="de Groot N.N."/>
        </authorList>
    </citation>
    <scope>NUCLEOTIDE SEQUENCE [LARGE SCALE GENOMIC DNA]</scope>
    <source>
        <strain evidence="2 3">HL3</strain>
    </source>
</reference>
<dbReference type="RefSeq" id="WP_093427951.1">
    <property type="nucleotide sequence ID" value="NZ_FOMJ01000003.1"/>
</dbReference>
<dbReference type="GO" id="GO:0046872">
    <property type="term" value="F:metal ion binding"/>
    <property type="evidence" value="ECO:0007669"/>
    <property type="project" value="InterPro"/>
</dbReference>
<dbReference type="EMBL" id="FOMJ01000003">
    <property type="protein sequence ID" value="SFD25765.1"/>
    <property type="molecule type" value="Genomic_DNA"/>
</dbReference>